<feature type="transmembrane region" description="Helical" evidence="2">
    <location>
        <begin position="149"/>
        <end position="171"/>
    </location>
</feature>
<evidence type="ECO:0008006" key="5">
    <source>
        <dbReference type="Google" id="ProtNLM"/>
    </source>
</evidence>
<evidence type="ECO:0000256" key="2">
    <source>
        <dbReference type="SAM" id="Phobius"/>
    </source>
</evidence>
<feature type="transmembrane region" description="Helical" evidence="2">
    <location>
        <begin position="43"/>
        <end position="62"/>
    </location>
</feature>
<reference evidence="3" key="1">
    <citation type="journal article" date="2020" name="BMC Genomics">
        <title>Correction to: Identification and distribution of gene clusters required for synthesis of sphingolipid metabolism inhibitors in diverse species of the filamentous fungus Fusarium.</title>
        <authorList>
            <person name="Kim H.S."/>
            <person name="Lohmar J.M."/>
            <person name="Busman M."/>
            <person name="Brown D.W."/>
            <person name="Naumann T.A."/>
            <person name="Divon H.H."/>
            <person name="Lysoe E."/>
            <person name="Uhlig S."/>
            <person name="Proctor R.H."/>
        </authorList>
    </citation>
    <scope>NUCLEOTIDE SEQUENCE</scope>
    <source>
        <strain evidence="3">NRRL 45417</strain>
    </source>
</reference>
<feature type="compositionally biased region" description="Basic and acidic residues" evidence="1">
    <location>
        <begin position="399"/>
        <end position="411"/>
    </location>
</feature>
<feature type="region of interest" description="Disordered" evidence="1">
    <location>
        <begin position="192"/>
        <end position="227"/>
    </location>
</feature>
<accession>A0A8H4X472</accession>
<evidence type="ECO:0000256" key="1">
    <source>
        <dbReference type="SAM" id="MobiDB-lite"/>
    </source>
</evidence>
<keyword evidence="2" id="KW-0812">Transmembrane</keyword>
<feature type="compositionally biased region" description="Polar residues" evidence="1">
    <location>
        <begin position="293"/>
        <end position="338"/>
    </location>
</feature>
<gene>
    <name evidence="3" type="ORF">FGADI_325</name>
</gene>
<sequence length="411" mass="45967">MDGFKVCWKGYDNDGVLNRFFLEKGVPCTNLLNKLKGLETSTVVSEEFLLGLSFILLNYFMVRRQLKSKSNDDAKNQGSCDSTTKFKPLACIQRSERNRARAIVFSSWMFYVQLHYANAACILVLLLAYRSYLADFEWAKPYALNSVIAAIRFLLLTFIAFGGLSPFYHVLKAQAQYIRALIQLELPPERETKDESCAPQELPASAPPSSIQATNTQTAAPRSPVPPMDPVVSRIALEKLARAAALRQAYPYLDTTRESPYEHEKRAMKIAPERRTQTPAFLLLPPRSDVTYPMTTAQQPTSEAGQQGSQTTVPHLSRNPSAGNAPPSSYTDSTTNVSNNVSRQEALVVLVRRLNEHIASRQRTFNTRAYSPTERVPVGEAFEENAAKSSDSPAESEDWEHVHHEEEKSSS</sequence>
<dbReference type="Proteomes" id="UP000604273">
    <property type="component" value="Unassembled WGS sequence"/>
</dbReference>
<evidence type="ECO:0000313" key="4">
    <source>
        <dbReference type="Proteomes" id="UP000604273"/>
    </source>
</evidence>
<keyword evidence="2" id="KW-1133">Transmembrane helix</keyword>
<dbReference type="AlphaFoldDB" id="A0A8H4X472"/>
<reference evidence="3" key="2">
    <citation type="submission" date="2020-05" db="EMBL/GenBank/DDBJ databases">
        <authorList>
            <person name="Kim H.-S."/>
            <person name="Proctor R.H."/>
            <person name="Brown D.W."/>
        </authorList>
    </citation>
    <scope>NUCLEOTIDE SEQUENCE</scope>
    <source>
        <strain evidence="3">NRRL 45417</strain>
    </source>
</reference>
<feature type="transmembrane region" description="Helical" evidence="2">
    <location>
        <begin position="102"/>
        <end position="129"/>
    </location>
</feature>
<keyword evidence="4" id="KW-1185">Reference proteome</keyword>
<feature type="compositionally biased region" description="Polar residues" evidence="1">
    <location>
        <begin position="207"/>
        <end position="220"/>
    </location>
</feature>
<dbReference type="EMBL" id="JABFAI010000006">
    <property type="protein sequence ID" value="KAF4961307.1"/>
    <property type="molecule type" value="Genomic_DNA"/>
</dbReference>
<name>A0A8H4X472_9HYPO</name>
<feature type="region of interest" description="Disordered" evidence="1">
    <location>
        <begin position="291"/>
        <end position="338"/>
    </location>
</feature>
<dbReference type="OrthoDB" id="5080767at2759"/>
<comment type="caution">
    <text evidence="3">The sequence shown here is derived from an EMBL/GenBank/DDBJ whole genome shotgun (WGS) entry which is preliminary data.</text>
</comment>
<protein>
    <recommendedName>
        <fullName evidence="5">Transmembrane protein</fullName>
    </recommendedName>
</protein>
<organism evidence="3 4">
    <name type="scientific">Fusarium gaditjirri</name>
    <dbReference type="NCBI Taxonomy" id="282569"/>
    <lineage>
        <taxon>Eukaryota</taxon>
        <taxon>Fungi</taxon>
        <taxon>Dikarya</taxon>
        <taxon>Ascomycota</taxon>
        <taxon>Pezizomycotina</taxon>
        <taxon>Sordariomycetes</taxon>
        <taxon>Hypocreomycetidae</taxon>
        <taxon>Hypocreales</taxon>
        <taxon>Nectriaceae</taxon>
        <taxon>Fusarium</taxon>
        <taxon>Fusarium nisikadoi species complex</taxon>
    </lineage>
</organism>
<feature type="region of interest" description="Disordered" evidence="1">
    <location>
        <begin position="370"/>
        <end position="411"/>
    </location>
</feature>
<evidence type="ECO:0000313" key="3">
    <source>
        <dbReference type="EMBL" id="KAF4961307.1"/>
    </source>
</evidence>
<keyword evidence="2" id="KW-0472">Membrane</keyword>
<proteinExistence type="predicted"/>